<dbReference type="InterPro" id="IPR036291">
    <property type="entry name" value="NAD(P)-bd_dom_sf"/>
</dbReference>
<dbReference type="PANTHER" id="PTHR43544:SF12">
    <property type="entry name" value="NAD(P)-BINDING ROSSMANN-FOLD SUPERFAMILY PROTEIN"/>
    <property type="match status" value="1"/>
</dbReference>
<dbReference type="PRINTS" id="PR00081">
    <property type="entry name" value="GDHRDH"/>
</dbReference>
<protein>
    <submittedName>
        <fullName evidence="1">NAD(P)-dependent dehydrogenase (Short-subunit alcohol dehydrogenase family)</fullName>
    </submittedName>
</protein>
<dbReference type="Gene3D" id="3.40.50.720">
    <property type="entry name" value="NAD(P)-binding Rossmann-like Domain"/>
    <property type="match status" value="1"/>
</dbReference>
<evidence type="ECO:0000313" key="2">
    <source>
        <dbReference type="Proteomes" id="UP001267290"/>
    </source>
</evidence>
<dbReference type="Proteomes" id="UP001267290">
    <property type="component" value="Unassembled WGS sequence"/>
</dbReference>
<dbReference type="InterPro" id="IPR002347">
    <property type="entry name" value="SDR_fam"/>
</dbReference>
<accession>A0ABU1NYC6</accession>
<reference evidence="1 2" key="1">
    <citation type="submission" date="2023-07" db="EMBL/GenBank/DDBJ databases">
        <title>Sorghum-associated microbial communities from plants grown in Nebraska, USA.</title>
        <authorList>
            <person name="Schachtman D."/>
        </authorList>
    </citation>
    <scope>NUCLEOTIDE SEQUENCE [LARGE SCALE GENOMIC DNA]</scope>
    <source>
        <strain evidence="1 2">CC258</strain>
    </source>
</reference>
<keyword evidence="2" id="KW-1185">Reference proteome</keyword>
<sequence>MTVQRSVCISGTDRGIGLALVKDYLLDGYTVFAGGITTENEALAQLSTQFPDHLHTSFLDVGSDESVKAFAAFIASKTDKLELLINNAAILGDMKQTITDVIDFDEIQRVYNITAIGAIRLTNSLIEPFLQGGQLIVNISSEAGSIRQSHRESWFGYSMAKTALNMGSTIIHTTIRKQGGRVLLIHPGWVKSAMNGTWSDAGTFTPEVAAANIRHTIMLYRDQIREQPLYLAADTGEELPW</sequence>
<dbReference type="SUPFAM" id="SSF51735">
    <property type="entry name" value="NAD(P)-binding Rossmann-fold domains"/>
    <property type="match status" value="1"/>
</dbReference>
<comment type="caution">
    <text evidence="1">The sequence shown here is derived from an EMBL/GenBank/DDBJ whole genome shotgun (WGS) entry which is preliminary data.</text>
</comment>
<dbReference type="InterPro" id="IPR051468">
    <property type="entry name" value="Fungal_SecMetab_SDRs"/>
</dbReference>
<proteinExistence type="predicted"/>
<evidence type="ECO:0000313" key="1">
    <source>
        <dbReference type="EMBL" id="MDR6552511.1"/>
    </source>
</evidence>
<gene>
    <name evidence="1" type="ORF">J2736_003717</name>
</gene>
<dbReference type="PANTHER" id="PTHR43544">
    <property type="entry name" value="SHORT-CHAIN DEHYDROGENASE/REDUCTASE"/>
    <property type="match status" value="1"/>
</dbReference>
<name>A0ABU1NYC6_9BACL</name>
<organism evidence="1 2">
    <name type="scientific">Paenibacillus qinlingensis</name>
    <dbReference type="NCBI Taxonomy" id="1837343"/>
    <lineage>
        <taxon>Bacteria</taxon>
        <taxon>Bacillati</taxon>
        <taxon>Bacillota</taxon>
        <taxon>Bacilli</taxon>
        <taxon>Bacillales</taxon>
        <taxon>Paenibacillaceae</taxon>
        <taxon>Paenibacillus</taxon>
    </lineage>
</organism>
<dbReference type="RefSeq" id="WP_310500030.1">
    <property type="nucleotide sequence ID" value="NZ_JAVDSB010000006.1"/>
</dbReference>
<dbReference type="Pfam" id="PF00106">
    <property type="entry name" value="adh_short"/>
    <property type="match status" value="1"/>
</dbReference>
<dbReference type="EMBL" id="JAVDSB010000006">
    <property type="protein sequence ID" value="MDR6552511.1"/>
    <property type="molecule type" value="Genomic_DNA"/>
</dbReference>